<dbReference type="SUPFAM" id="SSF54427">
    <property type="entry name" value="NTF2-like"/>
    <property type="match status" value="1"/>
</dbReference>
<dbReference type="VEuPathDB" id="AmoebaDB:FDP41_007708"/>
<keyword evidence="4" id="KW-0509">mRNA transport</keyword>
<dbReference type="OrthoDB" id="25872at2759"/>
<evidence type="ECO:0000256" key="5">
    <source>
        <dbReference type="ARBA" id="ARBA00023242"/>
    </source>
</evidence>
<dbReference type="Gene3D" id="3.80.10.10">
    <property type="entry name" value="Ribonuclease Inhibitor"/>
    <property type="match status" value="1"/>
</dbReference>
<dbReference type="GO" id="GO:0005634">
    <property type="term" value="C:nucleus"/>
    <property type="evidence" value="ECO:0007669"/>
    <property type="project" value="UniProtKB-SubCell"/>
</dbReference>
<organism evidence="8 9">
    <name type="scientific">Naegleria fowleri</name>
    <name type="common">Brain eating amoeba</name>
    <dbReference type="NCBI Taxonomy" id="5763"/>
    <lineage>
        <taxon>Eukaryota</taxon>
        <taxon>Discoba</taxon>
        <taxon>Heterolobosea</taxon>
        <taxon>Tetramitia</taxon>
        <taxon>Eutetramitia</taxon>
        <taxon>Vahlkampfiidae</taxon>
        <taxon>Naegleria</taxon>
    </lineage>
</organism>
<dbReference type="InterPro" id="IPR032710">
    <property type="entry name" value="NTF2-like_dom_sf"/>
</dbReference>
<evidence type="ECO:0000256" key="6">
    <source>
        <dbReference type="SAM" id="MobiDB-lite"/>
    </source>
</evidence>
<feature type="region of interest" description="Disordered" evidence="6">
    <location>
        <begin position="1"/>
        <end position="100"/>
    </location>
</feature>
<sequence>MSDPYPSPTSKPRGRGRGRGRGSSSYDGGRGRGNTSYRGNTGRPSFRSRGGTRGRGGKNVHQGDNLSSFSGTHQGNRPDRGRGGKSKFGGDGQRPAHSPLDDIIDTYLTENYKKTIDTGETMLELTNIAGSQYLIGNVRNFDPTRIYRKLCERIVQTLPEVNLLDLRNNNLDSLQNFSKLTELQHLTGICLSNNNFSTVADLQPLAGLQSLKQLYLNGNKCYSEGPSEQDVITLLQYFPCLDVIDGVLIPDTFKRRGSIIPPINIENVYLEINRDVVENFVVLFFGSLDDNKQALSTLFDEEGSVSLSIGDNMLLEPQYAPLHEKKRNLQPSNQAIDPQHLISTVFKTKIARDSAFKLFPKSKHNVDKRYLVVDCNVISPQNQTVVSHWMLTVHGHGTHFKPQGIKDSFSFTATFILKQETDRLLITNLIYQIRPYAGTSRDAFVDVCQQVIYTNQLDLAKQAKLREYVYRTRLKPEVVFNLFNLPEVAWTPSKFEPIFENYKKNGTINDSHML</sequence>
<dbReference type="AlphaFoldDB" id="A0A6A5C050"/>
<dbReference type="Proteomes" id="UP000444721">
    <property type="component" value="Unassembled WGS sequence"/>
</dbReference>
<accession>A0A6A5C050</accession>
<evidence type="ECO:0000256" key="3">
    <source>
        <dbReference type="ARBA" id="ARBA00022448"/>
    </source>
</evidence>
<comment type="caution">
    <text evidence="8">The sequence shown here is derived from an EMBL/GenBank/DDBJ whole genome shotgun (WGS) entry which is preliminary data.</text>
</comment>
<evidence type="ECO:0000256" key="1">
    <source>
        <dbReference type="ARBA" id="ARBA00004123"/>
    </source>
</evidence>
<dbReference type="InterPro" id="IPR002075">
    <property type="entry name" value="NTF2_dom"/>
</dbReference>
<gene>
    <name evidence="8" type="ORF">FDP41_007708</name>
</gene>
<dbReference type="Gene3D" id="3.10.450.50">
    <property type="match status" value="1"/>
</dbReference>
<dbReference type="GO" id="GO:0003723">
    <property type="term" value="F:RNA binding"/>
    <property type="evidence" value="ECO:0007669"/>
    <property type="project" value="TreeGrafter"/>
</dbReference>
<evidence type="ECO:0000313" key="8">
    <source>
        <dbReference type="EMBL" id="KAF0983793.1"/>
    </source>
</evidence>
<dbReference type="EMBL" id="VFQX01000004">
    <property type="protein sequence ID" value="KAF0983793.1"/>
    <property type="molecule type" value="Genomic_DNA"/>
</dbReference>
<proteinExistence type="inferred from homology"/>
<evidence type="ECO:0000256" key="2">
    <source>
        <dbReference type="ARBA" id="ARBA00009285"/>
    </source>
</evidence>
<dbReference type="SUPFAM" id="SSF52058">
    <property type="entry name" value="L domain-like"/>
    <property type="match status" value="1"/>
</dbReference>
<dbReference type="GeneID" id="68114926"/>
<dbReference type="InterPro" id="IPR001611">
    <property type="entry name" value="Leu-rich_rpt"/>
</dbReference>
<dbReference type="RefSeq" id="XP_044568506.1">
    <property type="nucleotide sequence ID" value="XM_044711482.1"/>
</dbReference>
<dbReference type="VEuPathDB" id="AmoebaDB:NfTy_006410"/>
<comment type="subcellular location">
    <subcellularLocation>
        <location evidence="1">Nucleus</location>
    </subcellularLocation>
</comment>
<feature type="compositionally biased region" description="Polar residues" evidence="6">
    <location>
        <begin position="62"/>
        <end position="75"/>
    </location>
</feature>
<evidence type="ECO:0000313" key="9">
    <source>
        <dbReference type="Proteomes" id="UP000444721"/>
    </source>
</evidence>
<keyword evidence="3" id="KW-0813">Transport</keyword>
<dbReference type="VEuPathDB" id="AmoebaDB:NF0016710"/>
<dbReference type="PANTHER" id="PTHR10662">
    <property type="entry name" value="NUCLEAR RNA EXPORT FACTOR"/>
    <property type="match status" value="1"/>
</dbReference>
<keyword evidence="9" id="KW-1185">Reference proteome</keyword>
<evidence type="ECO:0000256" key="4">
    <source>
        <dbReference type="ARBA" id="ARBA00022816"/>
    </source>
</evidence>
<dbReference type="InterPro" id="IPR032675">
    <property type="entry name" value="LRR_dom_sf"/>
</dbReference>
<dbReference type="GO" id="GO:0016973">
    <property type="term" value="P:poly(A)+ mRNA export from nucleus"/>
    <property type="evidence" value="ECO:0007669"/>
    <property type="project" value="TreeGrafter"/>
</dbReference>
<dbReference type="PROSITE" id="PS51450">
    <property type="entry name" value="LRR"/>
    <property type="match status" value="1"/>
</dbReference>
<dbReference type="Pfam" id="PF22602">
    <property type="entry name" value="NXF_NTF2"/>
    <property type="match status" value="1"/>
</dbReference>
<feature type="domain" description="Nuclear transport factor 2" evidence="7">
    <location>
        <begin position="276"/>
        <end position="428"/>
    </location>
</feature>
<comment type="similarity">
    <text evidence="2">Belongs to the NXF family.</text>
</comment>
<name>A0A6A5C050_NAEFO</name>
<protein>
    <recommendedName>
        <fullName evidence="7">Nuclear transport factor 2 domain-containing protein</fullName>
    </recommendedName>
</protein>
<keyword evidence="5" id="KW-0539">Nucleus</keyword>
<dbReference type="InterPro" id="IPR030217">
    <property type="entry name" value="NXF_fam"/>
</dbReference>
<evidence type="ECO:0000259" key="7">
    <source>
        <dbReference type="Pfam" id="PF22602"/>
    </source>
</evidence>
<dbReference type="PANTHER" id="PTHR10662:SF22">
    <property type="entry name" value="NUCLEAR RNA EXPORT FACTOR 1"/>
    <property type="match status" value="1"/>
</dbReference>
<reference evidence="8 9" key="1">
    <citation type="journal article" date="2019" name="Sci. Rep.">
        <title>Nanopore sequencing improves the draft genome of the human pathogenic amoeba Naegleria fowleri.</title>
        <authorList>
            <person name="Liechti N."/>
            <person name="Schurch N."/>
            <person name="Bruggmann R."/>
            <person name="Wittwer M."/>
        </authorList>
    </citation>
    <scope>NUCLEOTIDE SEQUENCE [LARGE SCALE GENOMIC DNA]</scope>
    <source>
        <strain evidence="8 9">ATCC 30894</strain>
    </source>
</reference>